<dbReference type="InterPro" id="IPR017853">
    <property type="entry name" value="GH"/>
</dbReference>
<keyword evidence="10" id="KW-1185">Reference proteome</keyword>
<dbReference type="PANTHER" id="PTHR31308:SF3">
    <property type="entry name" value="ENDOGLYCOCERAMIDASE"/>
    <property type="match status" value="1"/>
</dbReference>
<dbReference type="GO" id="GO:0000272">
    <property type="term" value="P:polysaccharide catabolic process"/>
    <property type="evidence" value="ECO:0007669"/>
    <property type="project" value="InterPro"/>
</dbReference>
<dbReference type="InParanoid" id="A0A0G4EKG6"/>
<dbReference type="InterPro" id="IPR013780">
    <property type="entry name" value="Glyco_hydro_b"/>
</dbReference>
<dbReference type="Pfam" id="PF00150">
    <property type="entry name" value="Cellulase"/>
    <property type="match status" value="1"/>
</dbReference>
<feature type="domain" description="Glycoside hydrolase family 5 C-terminal" evidence="8">
    <location>
        <begin position="440"/>
        <end position="517"/>
    </location>
</feature>
<evidence type="ECO:0000259" key="7">
    <source>
        <dbReference type="Pfam" id="PF00150"/>
    </source>
</evidence>
<proteinExistence type="inferred from homology"/>
<name>A0A0G4EKG6_VITBC</name>
<dbReference type="Proteomes" id="UP000041254">
    <property type="component" value="Unassembled WGS sequence"/>
</dbReference>
<evidence type="ECO:0000256" key="5">
    <source>
        <dbReference type="SAM" id="MobiDB-lite"/>
    </source>
</evidence>
<dbReference type="OMA" id="HIIFFES"/>
<keyword evidence="2 4" id="KW-0378">Hydrolase</keyword>
<dbReference type="PhylomeDB" id="A0A0G4EKG6"/>
<feature type="region of interest" description="Disordered" evidence="5">
    <location>
        <begin position="515"/>
        <end position="541"/>
    </location>
</feature>
<dbReference type="Gene3D" id="2.60.40.1180">
    <property type="entry name" value="Golgi alpha-mannosidase II"/>
    <property type="match status" value="1"/>
</dbReference>
<dbReference type="InterPro" id="IPR041036">
    <property type="entry name" value="GH5_C"/>
</dbReference>
<dbReference type="EMBL" id="CDMY01000252">
    <property type="protein sequence ID" value="CEL97023.1"/>
    <property type="molecule type" value="Genomic_DNA"/>
</dbReference>
<evidence type="ECO:0000256" key="1">
    <source>
        <dbReference type="ARBA" id="ARBA00005641"/>
    </source>
</evidence>
<dbReference type="VEuPathDB" id="CryptoDB:Vbra_20436"/>
<dbReference type="SUPFAM" id="SSF51445">
    <property type="entry name" value="(Trans)glycosidases"/>
    <property type="match status" value="1"/>
</dbReference>
<comment type="similarity">
    <text evidence="1 4">Belongs to the glycosyl hydrolase 5 (cellulase A) family.</text>
</comment>
<dbReference type="GO" id="GO:0004553">
    <property type="term" value="F:hydrolase activity, hydrolyzing O-glycosyl compounds"/>
    <property type="evidence" value="ECO:0007669"/>
    <property type="project" value="InterPro"/>
</dbReference>
<accession>A0A0G4EKG6</accession>
<evidence type="ECO:0008006" key="11">
    <source>
        <dbReference type="Google" id="ProtNLM"/>
    </source>
</evidence>
<dbReference type="Gene3D" id="3.20.20.80">
    <property type="entry name" value="Glycosidases"/>
    <property type="match status" value="1"/>
</dbReference>
<dbReference type="GO" id="GO:0016042">
    <property type="term" value="P:lipid catabolic process"/>
    <property type="evidence" value="ECO:0007669"/>
    <property type="project" value="UniProtKB-ARBA"/>
</dbReference>
<evidence type="ECO:0000256" key="3">
    <source>
        <dbReference type="ARBA" id="ARBA00023295"/>
    </source>
</evidence>
<sequence length="628" mass="70422">MAAIVVFLCCIALALALAHANDIASNIRIDPRTRSLVDAYGRVRIFHGLNVVIKKTPWVPRTDTFHKHDSLTAEEMDQLRDWGFNMVRLNLAWPGVEPYEQGKYNMTYLERERQVVDMLADRGIYTLLDAHQDLLSPNYCGHGMPQFYVDRIETEHFDHVPHFPIPVPIPGAEQNENANDTTDLTLPGHAFELAHTCKNVFFFMLYFSARVSKLFQALYDDKGGLLEGFEGVWREAAAAFKDVPSVLGFELINEPWYGDYISKPDLLMLPGRSERQNLVPFYRRLAKAIRERDPDHLLFFGKVPVNLVDGGFPKNPLHLPSDDPGSVYSIHPYCAPTDSPGAMPASVQRGFCKLTEEMHLKSAERDVHRMGDNVLPFITEFGAVGSSDEALMSLHPLLSSADHHMLSWAYWNYKNPWSEEGIYEGHNGTLQLNKVKCLSRTYPQAVAGQLLAFRYDPSTAAFDMVFVPNASISAPTIIFVNEAFHYPSGYTVDVTPSDGVTIEREDAHHVLIRVERAEGMSEQQRPVLRRPTPGPPSASEQAVREVIEEAAGSQQQQQQQQQEASTRGLPWFMDVSKLFDSMMRLVLGGHVPIGDDADAGAGAGDEIDQEMAEMRKVDGAVTVKVRRK</sequence>
<evidence type="ECO:0000256" key="2">
    <source>
        <dbReference type="ARBA" id="ARBA00022801"/>
    </source>
</evidence>
<gene>
    <name evidence="9" type="ORF">Vbra_20436</name>
</gene>
<dbReference type="AlphaFoldDB" id="A0A0G4EKG6"/>
<evidence type="ECO:0000256" key="6">
    <source>
        <dbReference type="SAM" id="SignalP"/>
    </source>
</evidence>
<evidence type="ECO:0000313" key="9">
    <source>
        <dbReference type="EMBL" id="CEL97023.1"/>
    </source>
</evidence>
<evidence type="ECO:0000259" key="8">
    <source>
        <dbReference type="Pfam" id="PF18564"/>
    </source>
</evidence>
<feature type="domain" description="Glycoside hydrolase family 5" evidence="7">
    <location>
        <begin position="69"/>
        <end position="415"/>
    </location>
</feature>
<keyword evidence="3 4" id="KW-0326">Glycosidase</keyword>
<evidence type="ECO:0000313" key="10">
    <source>
        <dbReference type="Proteomes" id="UP000041254"/>
    </source>
</evidence>
<dbReference type="PANTHER" id="PTHR31308">
    <property type="match status" value="1"/>
</dbReference>
<keyword evidence="6" id="KW-0732">Signal</keyword>
<dbReference type="STRING" id="1169540.A0A0G4EKG6"/>
<dbReference type="InterPro" id="IPR052066">
    <property type="entry name" value="Glycosphingolipid_Hydrolases"/>
</dbReference>
<dbReference type="Pfam" id="PF18564">
    <property type="entry name" value="Glyco_hydro_5_C"/>
    <property type="match status" value="1"/>
</dbReference>
<feature type="chain" id="PRO_5005187246" description="Glycoside hydrolase family 5 domain-containing protein" evidence="6">
    <location>
        <begin position="21"/>
        <end position="628"/>
    </location>
</feature>
<feature type="signal peptide" evidence="6">
    <location>
        <begin position="1"/>
        <end position="20"/>
    </location>
</feature>
<dbReference type="OrthoDB" id="1887033at2759"/>
<organism evidence="9 10">
    <name type="scientific">Vitrella brassicaformis (strain CCMP3155)</name>
    <dbReference type="NCBI Taxonomy" id="1169540"/>
    <lineage>
        <taxon>Eukaryota</taxon>
        <taxon>Sar</taxon>
        <taxon>Alveolata</taxon>
        <taxon>Colpodellida</taxon>
        <taxon>Vitrellaceae</taxon>
        <taxon>Vitrella</taxon>
    </lineage>
</organism>
<reference evidence="9 10" key="1">
    <citation type="submission" date="2014-11" db="EMBL/GenBank/DDBJ databases">
        <authorList>
            <person name="Zhu J."/>
            <person name="Qi W."/>
            <person name="Song R."/>
        </authorList>
    </citation>
    <scope>NUCLEOTIDE SEQUENCE [LARGE SCALE GENOMIC DNA]</scope>
</reference>
<protein>
    <recommendedName>
        <fullName evidence="11">Glycoside hydrolase family 5 domain-containing protein</fullName>
    </recommendedName>
</protein>
<evidence type="ECO:0000256" key="4">
    <source>
        <dbReference type="RuleBase" id="RU361153"/>
    </source>
</evidence>
<dbReference type="InterPro" id="IPR001547">
    <property type="entry name" value="Glyco_hydro_5"/>
</dbReference>
<dbReference type="GO" id="GO:1901136">
    <property type="term" value="P:carbohydrate derivative catabolic process"/>
    <property type="evidence" value="ECO:0007669"/>
    <property type="project" value="UniProtKB-ARBA"/>
</dbReference>